<keyword evidence="1" id="KW-0472">Membrane</keyword>
<evidence type="ECO:0000313" key="2">
    <source>
        <dbReference type="EMBL" id="GKV17272.1"/>
    </source>
</evidence>
<accession>A0AAV5K0V8</accession>
<comment type="caution">
    <text evidence="2">The sequence shown here is derived from an EMBL/GenBank/DDBJ whole genome shotgun (WGS) entry which is preliminary data.</text>
</comment>
<sequence>MTVDLYSNNHGKTLAEMQYYCVLLLKHNLYWHQWGLPASFWGFIYLCFSTGIGKTDNRHAHKG</sequence>
<proteinExistence type="predicted"/>
<organism evidence="2 3">
    <name type="scientific">Rubroshorea leprosula</name>
    <dbReference type="NCBI Taxonomy" id="152421"/>
    <lineage>
        <taxon>Eukaryota</taxon>
        <taxon>Viridiplantae</taxon>
        <taxon>Streptophyta</taxon>
        <taxon>Embryophyta</taxon>
        <taxon>Tracheophyta</taxon>
        <taxon>Spermatophyta</taxon>
        <taxon>Magnoliopsida</taxon>
        <taxon>eudicotyledons</taxon>
        <taxon>Gunneridae</taxon>
        <taxon>Pentapetalae</taxon>
        <taxon>rosids</taxon>
        <taxon>malvids</taxon>
        <taxon>Malvales</taxon>
        <taxon>Dipterocarpaceae</taxon>
        <taxon>Rubroshorea</taxon>
    </lineage>
</organism>
<gene>
    <name evidence="2" type="ORF">SLEP1_g27801</name>
</gene>
<keyword evidence="3" id="KW-1185">Reference proteome</keyword>
<evidence type="ECO:0000313" key="3">
    <source>
        <dbReference type="Proteomes" id="UP001054252"/>
    </source>
</evidence>
<keyword evidence="1" id="KW-1133">Transmembrane helix</keyword>
<dbReference type="Proteomes" id="UP001054252">
    <property type="component" value="Unassembled WGS sequence"/>
</dbReference>
<protein>
    <submittedName>
        <fullName evidence="2">Uncharacterized protein</fullName>
    </submittedName>
</protein>
<keyword evidence="1" id="KW-0812">Transmembrane</keyword>
<feature type="transmembrane region" description="Helical" evidence="1">
    <location>
        <begin position="34"/>
        <end position="53"/>
    </location>
</feature>
<evidence type="ECO:0000256" key="1">
    <source>
        <dbReference type="SAM" id="Phobius"/>
    </source>
</evidence>
<dbReference type="AlphaFoldDB" id="A0AAV5K0V8"/>
<dbReference type="EMBL" id="BPVZ01000047">
    <property type="protein sequence ID" value="GKV17272.1"/>
    <property type="molecule type" value="Genomic_DNA"/>
</dbReference>
<reference evidence="2 3" key="1">
    <citation type="journal article" date="2021" name="Commun. Biol.">
        <title>The genome of Shorea leprosula (Dipterocarpaceae) highlights the ecological relevance of drought in aseasonal tropical rainforests.</title>
        <authorList>
            <person name="Ng K.K.S."/>
            <person name="Kobayashi M.J."/>
            <person name="Fawcett J.A."/>
            <person name="Hatakeyama M."/>
            <person name="Paape T."/>
            <person name="Ng C.H."/>
            <person name="Ang C.C."/>
            <person name="Tnah L.H."/>
            <person name="Lee C.T."/>
            <person name="Nishiyama T."/>
            <person name="Sese J."/>
            <person name="O'Brien M.J."/>
            <person name="Copetti D."/>
            <person name="Mohd Noor M.I."/>
            <person name="Ong R.C."/>
            <person name="Putra M."/>
            <person name="Sireger I.Z."/>
            <person name="Indrioko S."/>
            <person name="Kosugi Y."/>
            <person name="Izuno A."/>
            <person name="Isagi Y."/>
            <person name="Lee S.L."/>
            <person name="Shimizu K.K."/>
        </authorList>
    </citation>
    <scope>NUCLEOTIDE SEQUENCE [LARGE SCALE GENOMIC DNA]</scope>
    <source>
        <strain evidence="2">214</strain>
    </source>
</reference>
<name>A0AAV5K0V8_9ROSI</name>